<dbReference type="GO" id="GO:0016787">
    <property type="term" value="F:hydrolase activity"/>
    <property type="evidence" value="ECO:0007669"/>
    <property type="project" value="InterPro"/>
</dbReference>
<dbReference type="Pfam" id="PF04851">
    <property type="entry name" value="ResIII"/>
    <property type="match status" value="1"/>
</dbReference>
<evidence type="ECO:0000259" key="2">
    <source>
        <dbReference type="PROSITE" id="PS51194"/>
    </source>
</evidence>
<dbReference type="PANTHER" id="PTHR47396:SF1">
    <property type="entry name" value="ATP-DEPENDENT HELICASE IRC3-RELATED"/>
    <property type="match status" value="1"/>
</dbReference>
<organism evidence="3 4">
    <name type="scientific">Lactobacillus corticis</name>
    <dbReference type="NCBI Taxonomy" id="2201249"/>
    <lineage>
        <taxon>Bacteria</taxon>
        <taxon>Bacillati</taxon>
        <taxon>Bacillota</taxon>
        <taxon>Bacilli</taxon>
        <taxon>Lactobacillales</taxon>
        <taxon>Lactobacillaceae</taxon>
        <taxon>Lactobacillus</taxon>
    </lineage>
</organism>
<dbReference type="EMBL" id="BMAY01000018">
    <property type="protein sequence ID" value="GFZ27763.1"/>
    <property type="molecule type" value="Genomic_DNA"/>
</dbReference>
<dbReference type="Pfam" id="PF26350">
    <property type="entry name" value="DUF8090"/>
    <property type="match status" value="1"/>
</dbReference>
<comment type="caution">
    <text evidence="3">The sequence shown here is derived from an EMBL/GenBank/DDBJ whole genome shotgun (WGS) entry which is preliminary data.</text>
</comment>
<dbReference type="InterPro" id="IPR001650">
    <property type="entry name" value="Helicase_C-like"/>
</dbReference>
<dbReference type="InterPro" id="IPR025202">
    <property type="entry name" value="PLD-like_dom"/>
</dbReference>
<protein>
    <submittedName>
        <fullName evidence="3">Helicase</fullName>
    </submittedName>
</protein>
<evidence type="ECO:0000313" key="3">
    <source>
        <dbReference type="EMBL" id="GFZ27763.1"/>
    </source>
</evidence>
<dbReference type="GO" id="GO:0005829">
    <property type="term" value="C:cytosol"/>
    <property type="evidence" value="ECO:0007669"/>
    <property type="project" value="TreeGrafter"/>
</dbReference>
<dbReference type="SUPFAM" id="SSF56024">
    <property type="entry name" value="Phospholipase D/nuclease"/>
    <property type="match status" value="1"/>
</dbReference>
<dbReference type="InterPro" id="IPR021835">
    <property type="entry name" value="DUF3427"/>
</dbReference>
<dbReference type="Pfam" id="PF00271">
    <property type="entry name" value="Helicase_C"/>
    <property type="match status" value="1"/>
</dbReference>
<dbReference type="SMART" id="SM00490">
    <property type="entry name" value="HELICc"/>
    <property type="match status" value="1"/>
</dbReference>
<name>A0A916VIV6_9LACO</name>
<dbReference type="InterPro" id="IPR027417">
    <property type="entry name" value="P-loop_NTPase"/>
</dbReference>
<sequence>MSNALEDAVLNGLISQNYPGHEMLGPQLLANRGHERIWPVLRQELLTADHFIWAVAFITQDMLVPLKAVLADLADQGVSGTLITGDYLGFNNPQVFRELMKIPNLEVRLASGKFHAKGYWFDHGDAATIVIGSANFTRSALLENYEWALKITSRQNAHLAEEVGTELQRLAQKSQPLTRDWIDQYAASWIKPTSRLGVVKKTGQIKPNKMQQAALKELQQLVASGKKRGLVISATGTGKTYLGAFAVKAYQPKRFLYLVHREQIAKKAMLSFQKVLGGDKQDYGMLTGHERNFTAKYTFATVQTVSQKEVLDQLDKDHYDYILIDEAHRAAAPSYQRIFAHFKPQFWLGMTATPDRMDQQDVYGLFDYNLAYEIRLREALEADMLTPFHYVGVADYEADGQVIDETSDLRYLTTDQRVDYILKELDYYGWCGKRPRGLVYCSRQEEARKLAAAFTQRHHPAQALTNTDSEAVRQTAVADLEQGKLEYLVTVDLFNEGIDVPSLNQVVMLRNTQSNIVFTQQLGRGLRKYPGKEYLTVIDFIGNYKNNYLIPLALNQDNSRDRDQAERETKLPTFAGLSTINFTKVASERILGSLEKVKLDSLANLRAAYRQLHQQLGRMPLLADFNRFGSVAPQVFADLKLPNYGHFLQKMGEPLQLTAYEDQVLTFMTKELLKGKRLHELLLLKMLEQGAVSQAEYKIALEKHGAYCNEDVLQSVDWILGLSFFEVKTGKTTRRAQYGDKRLIEFHAGQYQLAASLTASLQDHDFKTLFDDVLATGLALSRDYDQSRQFTLYRKYDREDVCRLLNWPLDVSAPMYGYRVGDDVCPIFITYKKQDTQKRNAIYNNQLADGRSLRWYTRSPRHLDSDEVKRLLKPDMRLEVFVKRSDASKKDFYYLGTAQVVPGSAKEELLGKKKRPAVGMDLLLQTPLTNEMYELLFAD</sequence>
<gene>
    <name evidence="3" type="ORF">LCB40_16430</name>
</gene>
<dbReference type="InterPro" id="IPR014001">
    <property type="entry name" value="Helicase_ATP-bd"/>
</dbReference>
<feature type="domain" description="Helicase C-terminal" evidence="2">
    <location>
        <begin position="423"/>
        <end position="570"/>
    </location>
</feature>
<dbReference type="InterPro" id="IPR050742">
    <property type="entry name" value="Helicase_Restrict-Modif_Enz"/>
</dbReference>
<dbReference type="RefSeq" id="WP_212781443.1">
    <property type="nucleotide sequence ID" value="NZ_BMAY01000018.1"/>
</dbReference>
<reference evidence="3" key="1">
    <citation type="submission" date="2020-08" db="EMBL/GenBank/DDBJ databases">
        <title>Taxonomic study for Lactobacillus species isolated from hardwood bark.</title>
        <authorList>
            <person name="Tohno M."/>
            <person name="Tanizawa Y."/>
        </authorList>
    </citation>
    <scope>NUCLEOTIDE SEQUENCE</scope>
    <source>
        <strain evidence="3">B40</strain>
    </source>
</reference>
<keyword evidence="3" id="KW-0378">Hydrolase</keyword>
<dbReference type="CDD" id="cd09204">
    <property type="entry name" value="PLDc_N_DEXD_b2"/>
    <property type="match status" value="1"/>
</dbReference>
<dbReference type="SUPFAM" id="SSF52540">
    <property type="entry name" value="P-loop containing nucleoside triphosphate hydrolases"/>
    <property type="match status" value="1"/>
</dbReference>
<dbReference type="InterPro" id="IPR058403">
    <property type="entry name" value="DUF8090"/>
</dbReference>
<dbReference type="InterPro" id="IPR006935">
    <property type="entry name" value="Helicase/UvrB_N"/>
</dbReference>
<evidence type="ECO:0000259" key="1">
    <source>
        <dbReference type="PROSITE" id="PS51192"/>
    </source>
</evidence>
<dbReference type="GO" id="GO:0004386">
    <property type="term" value="F:helicase activity"/>
    <property type="evidence" value="ECO:0007669"/>
    <property type="project" value="UniProtKB-KW"/>
</dbReference>
<keyword evidence="3" id="KW-0067">ATP-binding</keyword>
<dbReference type="CDD" id="cd18032">
    <property type="entry name" value="DEXHc_RE_I_III_res"/>
    <property type="match status" value="1"/>
</dbReference>
<dbReference type="AlphaFoldDB" id="A0A916VIV6"/>
<dbReference type="Pfam" id="PF11907">
    <property type="entry name" value="DUF3427"/>
    <property type="match status" value="1"/>
</dbReference>
<dbReference type="Pfam" id="PF13091">
    <property type="entry name" value="PLDc_2"/>
    <property type="match status" value="1"/>
</dbReference>
<keyword evidence="3" id="KW-0547">Nucleotide-binding</keyword>
<dbReference type="CDD" id="cd18799">
    <property type="entry name" value="SF2_C_EcoAI-like"/>
    <property type="match status" value="1"/>
</dbReference>
<dbReference type="GO" id="GO:0005524">
    <property type="term" value="F:ATP binding"/>
    <property type="evidence" value="ECO:0007669"/>
    <property type="project" value="InterPro"/>
</dbReference>
<keyword evidence="3" id="KW-0347">Helicase</keyword>
<dbReference type="Proteomes" id="UP000677218">
    <property type="component" value="Unassembled WGS sequence"/>
</dbReference>
<proteinExistence type="predicted"/>
<dbReference type="Gene3D" id="3.40.50.300">
    <property type="entry name" value="P-loop containing nucleotide triphosphate hydrolases"/>
    <property type="match status" value="2"/>
</dbReference>
<dbReference type="PROSITE" id="PS51194">
    <property type="entry name" value="HELICASE_CTER"/>
    <property type="match status" value="1"/>
</dbReference>
<feature type="domain" description="Helicase ATP-binding" evidence="1">
    <location>
        <begin position="220"/>
        <end position="372"/>
    </location>
</feature>
<dbReference type="PANTHER" id="PTHR47396">
    <property type="entry name" value="TYPE I RESTRICTION ENZYME ECOKI R PROTEIN"/>
    <property type="match status" value="1"/>
</dbReference>
<keyword evidence="4" id="KW-1185">Reference proteome</keyword>
<evidence type="ECO:0000313" key="4">
    <source>
        <dbReference type="Proteomes" id="UP000677218"/>
    </source>
</evidence>
<dbReference type="SMART" id="SM00487">
    <property type="entry name" value="DEXDc"/>
    <property type="match status" value="1"/>
</dbReference>
<accession>A0A916VIV6</accession>
<dbReference type="PROSITE" id="PS51192">
    <property type="entry name" value="HELICASE_ATP_BIND_1"/>
    <property type="match status" value="1"/>
</dbReference>
<dbReference type="GO" id="GO:0003677">
    <property type="term" value="F:DNA binding"/>
    <property type="evidence" value="ECO:0007669"/>
    <property type="project" value="InterPro"/>
</dbReference>
<dbReference type="Gene3D" id="3.30.870.10">
    <property type="entry name" value="Endonuclease Chain A"/>
    <property type="match status" value="1"/>
</dbReference>